<organism evidence="2 3">
    <name type="scientific">Gynuella sunshinyii YC6258</name>
    <dbReference type="NCBI Taxonomy" id="1445510"/>
    <lineage>
        <taxon>Bacteria</taxon>
        <taxon>Pseudomonadati</taxon>
        <taxon>Pseudomonadota</taxon>
        <taxon>Gammaproteobacteria</taxon>
        <taxon>Oceanospirillales</taxon>
        <taxon>Saccharospirillaceae</taxon>
        <taxon>Gynuella</taxon>
    </lineage>
</organism>
<dbReference type="Gene3D" id="3.10.450.40">
    <property type="match status" value="1"/>
</dbReference>
<gene>
    <name evidence="2" type="ORF">YC6258_01761</name>
</gene>
<dbReference type="Proteomes" id="UP000032266">
    <property type="component" value="Chromosome"/>
</dbReference>
<dbReference type="STRING" id="1445510.YC6258_01761"/>
<dbReference type="OrthoDB" id="6975080at2"/>
<dbReference type="KEGG" id="gsn:YC6258_01761"/>
<dbReference type="EMBL" id="CP007142">
    <property type="protein sequence ID" value="AJQ93805.1"/>
    <property type="molecule type" value="Genomic_DNA"/>
</dbReference>
<sequence length="101" mass="11618">MISPPGYSHEREDNEAHERDHDGDRVHSWVKEGKTLPLTQILKKNKIEGRLLDVEVKKQGDTIIYELEIINADSVVYTLKVNARNGQLMNNNHNSNQDNQI</sequence>
<proteinExistence type="predicted"/>
<keyword evidence="3" id="KW-1185">Reference proteome</keyword>
<feature type="compositionally biased region" description="Basic and acidic residues" evidence="1">
    <location>
        <begin position="8"/>
        <end position="26"/>
    </location>
</feature>
<feature type="region of interest" description="Disordered" evidence="1">
    <location>
        <begin position="1"/>
        <end position="26"/>
    </location>
</feature>
<protein>
    <submittedName>
        <fullName evidence="2">Putative membrane protein</fullName>
    </submittedName>
</protein>
<dbReference type="RefSeq" id="WP_044616479.1">
    <property type="nucleotide sequence ID" value="NZ_CP007142.1"/>
</dbReference>
<evidence type="ECO:0000256" key="1">
    <source>
        <dbReference type="SAM" id="MobiDB-lite"/>
    </source>
</evidence>
<evidence type="ECO:0000313" key="2">
    <source>
        <dbReference type="EMBL" id="AJQ93805.1"/>
    </source>
</evidence>
<accession>A0A0C5V2T8</accession>
<evidence type="ECO:0000313" key="3">
    <source>
        <dbReference type="Proteomes" id="UP000032266"/>
    </source>
</evidence>
<dbReference type="HOGENOM" id="CLU_2287551_0_0_6"/>
<reference evidence="2 3" key="1">
    <citation type="submission" date="2014-01" db="EMBL/GenBank/DDBJ databases">
        <title>Full genme sequencing of cellulolytic bacterium Gynuella sunshinyii YC6258T gen. nov., sp. nov.</title>
        <authorList>
            <person name="Khan H."/>
            <person name="Chung E.J."/>
            <person name="Chung Y.R."/>
        </authorList>
    </citation>
    <scope>NUCLEOTIDE SEQUENCE [LARGE SCALE GENOMIC DNA]</scope>
    <source>
        <strain evidence="2 3">YC6258</strain>
    </source>
</reference>
<dbReference type="AlphaFoldDB" id="A0A0C5V2T8"/>
<name>A0A0C5V2T8_9GAMM</name>